<evidence type="ECO:0000313" key="1">
    <source>
        <dbReference type="EMBL" id="CAA43049.1"/>
    </source>
</evidence>
<reference evidence="1" key="1">
    <citation type="journal article" date="1992" name="Gene">
        <title>Nonidentity between plasmid and chromosomal copies of ISS1-like sequences in Lactococcus lactis subsp. lactis CNRZ270 and their possible role in chromosomal integration of plasmid genes.</title>
        <authorList>
            <person name="Huang D.C."/>
            <person name="Novel M."/>
            <person name="Huang X.F."/>
            <person name="Novel G."/>
        </authorList>
    </citation>
    <scope>NUCLEOTIDE SEQUENCE</scope>
    <source>
        <strain evidence="1">Z270</strain>
        <plasmid evidence="1">pUCL22</plasmid>
    </source>
</reference>
<dbReference type="PIR" id="S25779">
    <property type="entry name" value="S25779"/>
</dbReference>
<proteinExistence type="predicted"/>
<name>Q48651_9LACT</name>
<dbReference type="AlphaFoldDB" id="Q48651"/>
<keyword evidence="1" id="KW-0614">Plasmid</keyword>
<accession>Q48651</accession>
<organism evidence="1">
    <name type="scientific">Lactococcus lactis</name>
    <dbReference type="NCBI Taxonomy" id="1358"/>
    <lineage>
        <taxon>Bacteria</taxon>
        <taxon>Bacillati</taxon>
        <taxon>Bacillota</taxon>
        <taxon>Bacilli</taxon>
        <taxon>Lactobacillales</taxon>
        <taxon>Streptococcaceae</taxon>
        <taxon>Lactococcus</taxon>
    </lineage>
</organism>
<sequence length="61" mass="7113">MPTTFDFDISFIHFPRIEGLSIFLFPEMIEDFTVFLYPTINSCVTNINSTIIKEFLNFTIA</sequence>
<geneLocation type="plasmid" evidence="1">
    <name>pUCL22</name>
</geneLocation>
<dbReference type="EMBL" id="X60594">
    <property type="protein sequence ID" value="CAA43049.1"/>
    <property type="molecule type" value="Genomic_DNA"/>
</dbReference>
<protein>
    <submittedName>
        <fullName evidence="1">L.lactis insertion sequence (plasmid pUCL22) transposase</fullName>
    </submittedName>
</protein>